<evidence type="ECO:0000259" key="1">
    <source>
        <dbReference type="PROSITE" id="PS50181"/>
    </source>
</evidence>
<protein>
    <recommendedName>
        <fullName evidence="1">F-box domain-containing protein</fullName>
    </recommendedName>
</protein>
<sequence length="832" mass="94518">MDPGVTVLDNACADSPSAPPSVRSHRRPALWCDRSTNSERRFESLPDELLSIICDSLPSVDLRNLAVVSKRVYSHATAPLWRKVCLTDTRRRHDTGTDGEEPDVDEHDDTPIIHKLYVLAKNPHIASKVQVLDHRCHLPTPSVCHDLPALYFASPWISIDSRIKALLQLALWNLVNVHTVRIVYGHWRITQNLLGYLFHPLRPRNVELKKLWLESTSIEDTMHGYAANGKYYQQIPTGLESIRFRRLRFESPDDPTTIEPKNWEIVLARGGHRIHLRDGAGGTYETSVWFGNEYRLGTARVDAEAKAKEYDAAIWKLIPEIDQFVRKQNIIEFPKGPRLGKVPFLRLLKASAMTLTKLNLDWIIVRKNDDYPYDVLGHRAMDMLSKLRFPNLLAFQLRNCAVHITRLPPDIYLLDDKEGPRGVSFMDFLEAHPKIRCLAWPLDQFYSHIKSSQATTTRQRKLVAHFGNVLVDVRLDSHYHRGCETFTDGSTLLEDQYERIRRRRFISEFAAYLTKVESIKLEGGIARDEKRELLRALHQSPLQKIVLIGASFPVGNTWGNRGEDLKDVEMVEEETGLNVQLEEEDNRAILSTYLNDNTVPADFTFTPQYGWPPSPPFLHTIAAHHASTVKELKLCGYAGAPILSDPTPITRPLLYNLRHFHKLETLIISMWLSTVHEGERQDKEIIASWLDTRSPSSTALIFVTPPSTPTPLPLVAPTTIPGNLSPAARPQEFNRWAVALKTRFSPSALAYRVAADIAPFLSSKAKERRGGVKVRASFCLGRNDQYSNGRIGDIFDLDVRVGRGGQVLEFVGPREEGEPGRWWGKLEGRGWF</sequence>
<evidence type="ECO:0000313" key="2">
    <source>
        <dbReference type="EMBL" id="ORY08748.1"/>
    </source>
</evidence>
<dbReference type="SUPFAM" id="SSF81383">
    <property type="entry name" value="F-box domain"/>
    <property type="match status" value="1"/>
</dbReference>
<dbReference type="PROSITE" id="PS50181">
    <property type="entry name" value="FBOX"/>
    <property type="match status" value="1"/>
</dbReference>
<dbReference type="InterPro" id="IPR001810">
    <property type="entry name" value="F-box_dom"/>
</dbReference>
<dbReference type="OrthoDB" id="47801at2759"/>
<feature type="domain" description="F-box" evidence="1">
    <location>
        <begin position="39"/>
        <end position="84"/>
    </location>
</feature>
<evidence type="ECO:0000313" key="3">
    <source>
        <dbReference type="Proteomes" id="UP000193144"/>
    </source>
</evidence>
<reference evidence="2 3" key="1">
    <citation type="submission" date="2016-07" db="EMBL/GenBank/DDBJ databases">
        <title>Pervasive Adenine N6-methylation of Active Genes in Fungi.</title>
        <authorList>
            <consortium name="DOE Joint Genome Institute"/>
            <person name="Mondo S.J."/>
            <person name="Dannebaum R.O."/>
            <person name="Kuo R.C."/>
            <person name="Labutti K."/>
            <person name="Haridas S."/>
            <person name="Kuo A."/>
            <person name="Salamov A."/>
            <person name="Ahrendt S.R."/>
            <person name="Lipzen A."/>
            <person name="Sullivan W."/>
            <person name="Andreopoulos W.B."/>
            <person name="Clum A."/>
            <person name="Lindquist E."/>
            <person name="Daum C."/>
            <person name="Ramamoorthy G.K."/>
            <person name="Gryganskyi A."/>
            <person name="Culley D."/>
            <person name="Magnuson J.K."/>
            <person name="James T.Y."/>
            <person name="O'Malley M.A."/>
            <person name="Stajich J.E."/>
            <person name="Spatafora J.W."/>
            <person name="Visel A."/>
            <person name="Grigoriev I.V."/>
        </authorList>
    </citation>
    <scope>NUCLEOTIDE SEQUENCE [LARGE SCALE GENOMIC DNA]</scope>
    <source>
        <strain evidence="2 3">CBS 115471</strain>
    </source>
</reference>
<dbReference type="CDD" id="cd22143">
    <property type="entry name" value="F-box_ScMDM30-like"/>
    <property type="match status" value="1"/>
</dbReference>
<dbReference type="InterPro" id="IPR036047">
    <property type="entry name" value="F-box-like_dom_sf"/>
</dbReference>
<dbReference type="Pfam" id="PF12937">
    <property type="entry name" value="F-box-like"/>
    <property type="match status" value="1"/>
</dbReference>
<name>A0A1Y1ZER1_9PLEO</name>
<dbReference type="STRING" id="1231657.A0A1Y1ZER1"/>
<dbReference type="Proteomes" id="UP000193144">
    <property type="component" value="Unassembled WGS sequence"/>
</dbReference>
<gene>
    <name evidence="2" type="ORF">BCR34DRAFT_488344</name>
</gene>
<comment type="caution">
    <text evidence="2">The sequence shown here is derived from an EMBL/GenBank/DDBJ whole genome shotgun (WGS) entry which is preliminary data.</text>
</comment>
<accession>A0A1Y1ZER1</accession>
<dbReference type="EMBL" id="MCFA01000096">
    <property type="protein sequence ID" value="ORY08748.1"/>
    <property type="molecule type" value="Genomic_DNA"/>
</dbReference>
<proteinExistence type="predicted"/>
<dbReference type="AlphaFoldDB" id="A0A1Y1ZER1"/>
<organism evidence="2 3">
    <name type="scientific">Clohesyomyces aquaticus</name>
    <dbReference type="NCBI Taxonomy" id="1231657"/>
    <lineage>
        <taxon>Eukaryota</taxon>
        <taxon>Fungi</taxon>
        <taxon>Dikarya</taxon>
        <taxon>Ascomycota</taxon>
        <taxon>Pezizomycotina</taxon>
        <taxon>Dothideomycetes</taxon>
        <taxon>Pleosporomycetidae</taxon>
        <taxon>Pleosporales</taxon>
        <taxon>Lindgomycetaceae</taxon>
        <taxon>Clohesyomyces</taxon>
    </lineage>
</organism>
<keyword evidence="3" id="KW-1185">Reference proteome</keyword>